<sequence length="159" mass="18563">MLTSFTQVNFQETMRLLLQNAFQYDDPELTSEMIALYQQCPALFNKVLSRTDRNEMDTLLENEDHEMEVDQSADRNHLKPSAINRIPIKSVVATHSVNDGNRIPTCSGDLNTTSTWRCHLRLAYQYDYGKPAQYPSPFENRPIQWSRKFGFTDRYLPDH</sequence>
<reference evidence="1" key="1">
    <citation type="journal article" date="2023" name="Mol. Phylogenet. Evol.">
        <title>Genome-scale phylogeny and comparative genomics of the fungal order Sordariales.</title>
        <authorList>
            <person name="Hensen N."/>
            <person name="Bonometti L."/>
            <person name="Westerberg I."/>
            <person name="Brannstrom I.O."/>
            <person name="Guillou S."/>
            <person name="Cros-Aarteil S."/>
            <person name="Calhoun S."/>
            <person name="Haridas S."/>
            <person name="Kuo A."/>
            <person name="Mondo S."/>
            <person name="Pangilinan J."/>
            <person name="Riley R."/>
            <person name="LaButti K."/>
            <person name="Andreopoulos B."/>
            <person name="Lipzen A."/>
            <person name="Chen C."/>
            <person name="Yan M."/>
            <person name="Daum C."/>
            <person name="Ng V."/>
            <person name="Clum A."/>
            <person name="Steindorff A."/>
            <person name="Ohm R.A."/>
            <person name="Martin F."/>
            <person name="Silar P."/>
            <person name="Natvig D.O."/>
            <person name="Lalanne C."/>
            <person name="Gautier V."/>
            <person name="Ament-Velasquez S.L."/>
            <person name="Kruys A."/>
            <person name="Hutchinson M.I."/>
            <person name="Powell A.J."/>
            <person name="Barry K."/>
            <person name="Miller A.N."/>
            <person name="Grigoriev I.V."/>
            <person name="Debuchy R."/>
            <person name="Gladieux P."/>
            <person name="Hiltunen Thoren M."/>
            <person name="Johannesson H."/>
        </authorList>
    </citation>
    <scope>NUCLEOTIDE SEQUENCE</scope>
    <source>
        <strain evidence="1">CBS 731.68</strain>
    </source>
</reference>
<accession>A0AAN6YYC8</accession>
<dbReference type="EMBL" id="MU853276">
    <property type="protein sequence ID" value="KAK4118237.1"/>
    <property type="molecule type" value="Genomic_DNA"/>
</dbReference>
<proteinExistence type="predicted"/>
<evidence type="ECO:0000313" key="2">
    <source>
        <dbReference type="Proteomes" id="UP001302602"/>
    </source>
</evidence>
<reference evidence="1" key="2">
    <citation type="submission" date="2023-05" db="EMBL/GenBank/DDBJ databases">
        <authorList>
            <consortium name="Lawrence Berkeley National Laboratory"/>
            <person name="Steindorff A."/>
            <person name="Hensen N."/>
            <person name="Bonometti L."/>
            <person name="Westerberg I."/>
            <person name="Brannstrom I.O."/>
            <person name="Guillou S."/>
            <person name="Cros-Aarteil S."/>
            <person name="Calhoun S."/>
            <person name="Haridas S."/>
            <person name="Kuo A."/>
            <person name="Mondo S."/>
            <person name="Pangilinan J."/>
            <person name="Riley R."/>
            <person name="Labutti K."/>
            <person name="Andreopoulos B."/>
            <person name="Lipzen A."/>
            <person name="Chen C."/>
            <person name="Yanf M."/>
            <person name="Daum C."/>
            <person name="Ng V."/>
            <person name="Clum A."/>
            <person name="Ohm R."/>
            <person name="Martin F."/>
            <person name="Silar P."/>
            <person name="Natvig D."/>
            <person name="Lalanne C."/>
            <person name="Gautier V."/>
            <person name="Ament-Velasquez S.L."/>
            <person name="Kruys A."/>
            <person name="Hutchinson M.I."/>
            <person name="Powell A.J."/>
            <person name="Barry K."/>
            <person name="Miller A.N."/>
            <person name="Grigoriev I.V."/>
            <person name="Debuchy R."/>
            <person name="Gladieux P."/>
            <person name="Thoren M.H."/>
            <person name="Johannesson H."/>
        </authorList>
    </citation>
    <scope>NUCLEOTIDE SEQUENCE</scope>
    <source>
        <strain evidence="1">CBS 731.68</strain>
    </source>
</reference>
<dbReference type="AlphaFoldDB" id="A0AAN6YYC8"/>
<comment type="caution">
    <text evidence="1">The sequence shown here is derived from an EMBL/GenBank/DDBJ whole genome shotgun (WGS) entry which is preliminary data.</text>
</comment>
<dbReference type="Proteomes" id="UP001302602">
    <property type="component" value="Unassembled WGS sequence"/>
</dbReference>
<organism evidence="1 2">
    <name type="scientific">Parathielavia appendiculata</name>
    <dbReference type="NCBI Taxonomy" id="2587402"/>
    <lineage>
        <taxon>Eukaryota</taxon>
        <taxon>Fungi</taxon>
        <taxon>Dikarya</taxon>
        <taxon>Ascomycota</taxon>
        <taxon>Pezizomycotina</taxon>
        <taxon>Sordariomycetes</taxon>
        <taxon>Sordariomycetidae</taxon>
        <taxon>Sordariales</taxon>
        <taxon>Chaetomiaceae</taxon>
        <taxon>Parathielavia</taxon>
    </lineage>
</organism>
<keyword evidence="2" id="KW-1185">Reference proteome</keyword>
<evidence type="ECO:0000313" key="1">
    <source>
        <dbReference type="EMBL" id="KAK4118237.1"/>
    </source>
</evidence>
<dbReference type="GeneID" id="87823980"/>
<gene>
    <name evidence="1" type="ORF">N657DRAFT_404638</name>
</gene>
<protein>
    <submittedName>
        <fullName evidence="1">Uncharacterized protein</fullName>
    </submittedName>
</protein>
<name>A0AAN6YYC8_9PEZI</name>
<dbReference type="RefSeq" id="XP_062642010.1">
    <property type="nucleotide sequence ID" value="XM_062787210.1"/>
</dbReference>